<evidence type="ECO:0000313" key="1">
    <source>
        <dbReference type="EMBL" id="CZS93039.1"/>
    </source>
</evidence>
<organism evidence="1 2">
    <name type="scientific">Rhynchosporium agropyri</name>
    <dbReference type="NCBI Taxonomy" id="914238"/>
    <lineage>
        <taxon>Eukaryota</taxon>
        <taxon>Fungi</taxon>
        <taxon>Dikarya</taxon>
        <taxon>Ascomycota</taxon>
        <taxon>Pezizomycotina</taxon>
        <taxon>Leotiomycetes</taxon>
        <taxon>Helotiales</taxon>
        <taxon>Ploettnerulaceae</taxon>
        <taxon>Rhynchosporium</taxon>
    </lineage>
</organism>
<sequence>MSCYSTPLLLLMPLSYHPSQSLIISFGIPSCCRVLTLICSMLPFDPGLDYTTARPEDSTS</sequence>
<gene>
    <name evidence="1" type="ORF">RAG0_03515</name>
</gene>
<keyword evidence="2" id="KW-1185">Reference proteome</keyword>
<protein>
    <submittedName>
        <fullName evidence="1">Uncharacterized protein</fullName>
    </submittedName>
</protein>
<name>A0A1E1K4L7_9HELO</name>
<dbReference type="Proteomes" id="UP000178912">
    <property type="component" value="Unassembled WGS sequence"/>
</dbReference>
<accession>A0A1E1K4L7</accession>
<proteinExistence type="predicted"/>
<dbReference type="AlphaFoldDB" id="A0A1E1K4L7"/>
<evidence type="ECO:0000313" key="2">
    <source>
        <dbReference type="Proteomes" id="UP000178912"/>
    </source>
</evidence>
<reference evidence="2" key="1">
    <citation type="submission" date="2016-03" db="EMBL/GenBank/DDBJ databases">
        <authorList>
            <person name="Guldener U."/>
        </authorList>
    </citation>
    <scope>NUCLEOTIDE SEQUENCE [LARGE SCALE GENOMIC DNA]</scope>
    <source>
        <strain evidence="2">04CH-RAC-A.6.1</strain>
    </source>
</reference>
<dbReference type="EMBL" id="FJUX01000014">
    <property type="protein sequence ID" value="CZS93039.1"/>
    <property type="molecule type" value="Genomic_DNA"/>
</dbReference>